<evidence type="ECO:0000256" key="2">
    <source>
        <dbReference type="SAM" id="Phobius"/>
    </source>
</evidence>
<evidence type="ECO:0000313" key="4">
    <source>
        <dbReference type="EMBL" id="KKT70079.1"/>
    </source>
</evidence>
<dbReference type="InterPro" id="IPR003362">
    <property type="entry name" value="Bact_transf"/>
</dbReference>
<dbReference type="AlphaFoldDB" id="A0A0G1MDR9"/>
<dbReference type="PANTHER" id="PTHR30576">
    <property type="entry name" value="COLANIC BIOSYNTHESIS UDP-GLUCOSE LIPID CARRIER TRANSFERASE"/>
    <property type="match status" value="1"/>
</dbReference>
<keyword evidence="2" id="KW-0472">Membrane</keyword>
<dbReference type="EMBL" id="LCJD01000003">
    <property type="protein sequence ID" value="KKT70079.1"/>
    <property type="molecule type" value="Genomic_DNA"/>
</dbReference>
<comment type="caution">
    <text evidence="4">The sequence shown here is derived from an EMBL/GenBank/DDBJ whole genome shotgun (WGS) entry which is preliminary data.</text>
</comment>
<organism evidence="4 5">
    <name type="scientific">candidate division WWE3 bacterium GW2011_GWB1_44_4</name>
    <dbReference type="NCBI Taxonomy" id="1619116"/>
    <lineage>
        <taxon>Bacteria</taxon>
        <taxon>Katanobacteria</taxon>
    </lineage>
</organism>
<dbReference type="PANTHER" id="PTHR30576:SF0">
    <property type="entry name" value="UNDECAPRENYL-PHOSPHATE N-ACETYLGALACTOSAMINYL 1-PHOSPHATE TRANSFERASE-RELATED"/>
    <property type="match status" value="1"/>
</dbReference>
<evidence type="ECO:0000313" key="5">
    <source>
        <dbReference type="Proteomes" id="UP000034783"/>
    </source>
</evidence>
<dbReference type="GO" id="GO:0016780">
    <property type="term" value="F:phosphotransferase activity, for other substituted phosphate groups"/>
    <property type="evidence" value="ECO:0007669"/>
    <property type="project" value="TreeGrafter"/>
</dbReference>
<feature type="transmembrane region" description="Helical" evidence="2">
    <location>
        <begin position="21"/>
        <end position="45"/>
    </location>
</feature>
<feature type="domain" description="Bacterial sugar transferase" evidence="3">
    <location>
        <begin position="19"/>
        <end position="220"/>
    </location>
</feature>
<gene>
    <name evidence="4" type="ORF">UW65_C0003G0006</name>
</gene>
<proteinExistence type="inferred from homology"/>
<evidence type="ECO:0000259" key="3">
    <source>
        <dbReference type="Pfam" id="PF02397"/>
    </source>
</evidence>
<keyword evidence="2" id="KW-0812">Transmembrane</keyword>
<dbReference type="PATRIC" id="fig|1619116.3.peg.60"/>
<dbReference type="Pfam" id="PF02397">
    <property type="entry name" value="Bac_transf"/>
    <property type="match status" value="1"/>
</dbReference>
<keyword evidence="4" id="KW-0808">Transferase</keyword>
<dbReference type="Proteomes" id="UP000034783">
    <property type="component" value="Unassembled WGS sequence"/>
</dbReference>
<evidence type="ECO:0000256" key="1">
    <source>
        <dbReference type="ARBA" id="ARBA00006464"/>
    </source>
</evidence>
<comment type="similarity">
    <text evidence="1">Belongs to the bacterial sugar transferase family.</text>
</comment>
<name>A0A0G1MDR9_UNCKA</name>
<keyword evidence="2" id="KW-1133">Transmembrane helix</keyword>
<sequence>MRRYVLLLTKNFMFYFLLKRLIDVVGAICALVLSSPVLLFTALYIKCKSPEGPVFADIPKRVGKGGKEFRFFKFRSMIPNAQKWLEDRPEWYEKYKANNYKIDANEDPRMIRGGYIKFMRRASIDELPQFINVLRGEMSIVGPRAYYPFEIRDQAAKYNVSQEVIEKILLSKPGITGPWQVSGRSLISFDKRVQIDADYASNKSIVYDLMIIFKTPYVVLSMKGAY</sequence>
<protein>
    <submittedName>
        <fullName evidence="4">Undecaprenyl-phosphate galactose phosphotransferase</fullName>
    </submittedName>
</protein>
<reference evidence="4 5" key="1">
    <citation type="journal article" date="2015" name="Nature">
        <title>rRNA introns, odd ribosomes, and small enigmatic genomes across a large radiation of phyla.</title>
        <authorList>
            <person name="Brown C.T."/>
            <person name="Hug L.A."/>
            <person name="Thomas B.C."/>
            <person name="Sharon I."/>
            <person name="Castelle C.J."/>
            <person name="Singh A."/>
            <person name="Wilkins M.J."/>
            <person name="Williams K.H."/>
            <person name="Banfield J.F."/>
        </authorList>
    </citation>
    <scope>NUCLEOTIDE SEQUENCE [LARGE SCALE GENOMIC DNA]</scope>
</reference>
<accession>A0A0G1MDR9</accession>